<gene>
    <name evidence="2" type="ORF">SPDO_09800</name>
</gene>
<evidence type="ECO:0000313" key="2">
    <source>
        <dbReference type="EMBL" id="OWK34089.1"/>
    </source>
</evidence>
<dbReference type="EMBL" id="NBBI01000001">
    <property type="protein sequence ID" value="OWK34089.1"/>
    <property type="molecule type" value="Genomic_DNA"/>
</dbReference>
<dbReference type="RefSeq" id="WP_158212140.1">
    <property type="nucleotide sequence ID" value="NZ_NBBI01000001.1"/>
</dbReference>
<dbReference type="Pfam" id="PF06147">
    <property type="entry name" value="DUF968"/>
    <property type="match status" value="1"/>
</dbReference>
<name>A0A245ZWG2_9SPHN</name>
<organism evidence="2 3">
    <name type="scientific">Sphingomonas dokdonensis</name>
    <dbReference type="NCBI Taxonomy" id="344880"/>
    <lineage>
        <taxon>Bacteria</taxon>
        <taxon>Pseudomonadati</taxon>
        <taxon>Pseudomonadota</taxon>
        <taxon>Alphaproteobacteria</taxon>
        <taxon>Sphingomonadales</taxon>
        <taxon>Sphingomonadaceae</taxon>
        <taxon>Sphingomonas</taxon>
    </lineage>
</organism>
<dbReference type="Proteomes" id="UP000197290">
    <property type="component" value="Unassembled WGS sequence"/>
</dbReference>
<feature type="compositionally biased region" description="Basic residues" evidence="1">
    <location>
        <begin position="1"/>
        <end position="12"/>
    </location>
</feature>
<reference evidence="2 3" key="1">
    <citation type="submission" date="2017-03" db="EMBL/GenBank/DDBJ databases">
        <title>Genome sequence of Sphingomonas dokdonensis DSM 21029.</title>
        <authorList>
            <person name="Poehlein A."/>
            <person name="Wuebbeler J.H."/>
            <person name="Steinbuechel A."/>
            <person name="Daniel R."/>
        </authorList>
    </citation>
    <scope>NUCLEOTIDE SEQUENCE [LARGE SCALE GENOMIC DNA]</scope>
    <source>
        <strain evidence="2 3">DSM 21029</strain>
    </source>
</reference>
<proteinExistence type="predicted"/>
<sequence length="119" mass="13313">MRINTKPRRQNSHRADEERRCEPHKQWIRGRRCLTAGQGCGGKIECAHVDHAGGKGMSLKVSDFATVPLCQNHHREYHRGARTFEAAHSVDLIAAAAGYTAKSPHRLKHERKLAARVSA</sequence>
<protein>
    <recommendedName>
        <fullName evidence="4">DUF968 domain-containing protein</fullName>
    </recommendedName>
</protein>
<dbReference type="AlphaFoldDB" id="A0A245ZWG2"/>
<dbReference type="OrthoDB" id="149299at2"/>
<dbReference type="InterPro" id="IPR010373">
    <property type="entry name" value="DUF968"/>
</dbReference>
<evidence type="ECO:0000256" key="1">
    <source>
        <dbReference type="SAM" id="MobiDB-lite"/>
    </source>
</evidence>
<accession>A0A245ZWG2</accession>
<keyword evidence="3" id="KW-1185">Reference proteome</keyword>
<evidence type="ECO:0008006" key="4">
    <source>
        <dbReference type="Google" id="ProtNLM"/>
    </source>
</evidence>
<comment type="caution">
    <text evidence="2">The sequence shown here is derived from an EMBL/GenBank/DDBJ whole genome shotgun (WGS) entry which is preliminary data.</text>
</comment>
<dbReference type="Gene3D" id="3.30.50.20">
    <property type="entry name" value="prophage-derive protein ybcO"/>
    <property type="match status" value="1"/>
</dbReference>
<feature type="region of interest" description="Disordered" evidence="1">
    <location>
        <begin position="1"/>
        <end position="21"/>
    </location>
</feature>
<evidence type="ECO:0000313" key="3">
    <source>
        <dbReference type="Proteomes" id="UP000197290"/>
    </source>
</evidence>